<protein>
    <recommendedName>
        <fullName evidence="3">DUF3575 domain-containing protein</fullName>
    </recommendedName>
</protein>
<accession>A0A2S7SRL1</accession>
<organism evidence="1 2">
    <name type="scientific">Flavipsychrobacter stenotrophus</name>
    <dbReference type="NCBI Taxonomy" id="2077091"/>
    <lineage>
        <taxon>Bacteria</taxon>
        <taxon>Pseudomonadati</taxon>
        <taxon>Bacteroidota</taxon>
        <taxon>Chitinophagia</taxon>
        <taxon>Chitinophagales</taxon>
        <taxon>Chitinophagaceae</taxon>
        <taxon>Flavipsychrobacter</taxon>
    </lineage>
</organism>
<evidence type="ECO:0000313" key="1">
    <source>
        <dbReference type="EMBL" id="PQJ09271.1"/>
    </source>
</evidence>
<gene>
    <name evidence="1" type="ORF">CJD36_018655</name>
</gene>
<name>A0A2S7SRL1_9BACT</name>
<evidence type="ECO:0000313" key="2">
    <source>
        <dbReference type="Proteomes" id="UP000239872"/>
    </source>
</evidence>
<proteinExistence type="predicted"/>
<evidence type="ECO:0008006" key="3">
    <source>
        <dbReference type="Google" id="ProtNLM"/>
    </source>
</evidence>
<sequence length="171" mass="19600">MTFNGVMAKDGKYTLAVHITNPLGAYTKYGGGAELRIRQSAWMISSVKYNGIYAGKQFRFEYQKYFKTYKKHENFFYVKLCGGDATYDGSKLSLLDDKTKVIIGPVNYVGGGAGIGRRLNYKHFFLMFNLGAKYVFLPPDFPDEYHERFRYFYSTGPGAIIDLNMRLGFQF</sequence>
<keyword evidence="2" id="KW-1185">Reference proteome</keyword>
<dbReference type="AlphaFoldDB" id="A0A2S7SRL1"/>
<comment type="caution">
    <text evidence="1">The sequence shown here is derived from an EMBL/GenBank/DDBJ whole genome shotgun (WGS) entry which is preliminary data.</text>
</comment>
<reference evidence="1 2" key="1">
    <citation type="submission" date="2018-01" db="EMBL/GenBank/DDBJ databases">
        <title>A novel member of the phylum Bacteroidetes isolated from glacier ice.</title>
        <authorList>
            <person name="Liu Q."/>
            <person name="Xin Y.-H."/>
        </authorList>
    </citation>
    <scope>NUCLEOTIDE SEQUENCE [LARGE SCALE GENOMIC DNA]</scope>
    <source>
        <strain evidence="1 2">RB1R16</strain>
    </source>
</reference>
<dbReference type="EMBL" id="PPSL01000006">
    <property type="protein sequence ID" value="PQJ09271.1"/>
    <property type="molecule type" value="Genomic_DNA"/>
</dbReference>
<dbReference type="Proteomes" id="UP000239872">
    <property type="component" value="Unassembled WGS sequence"/>
</dbReference>